<accession>A0ABS2BKY7</accession>
<evidence type="ECO:0000313" key="5">
    <source>
        <dbReference type="Proteomes" id="UP000809431"/>
    </source>
</evidence>
<feature type="transmembrane region" description="Helical" evidence="2">
    <location>
        <begin position="21"/>
        <end position="39"/>
    </location>
</feature>
<evidence type="ECO:0000256" key="1">
    <source>
        <dbReference type="SAM" id="MobiDB-lite"/>
    </source>
</evidence>
<dbReference type="InterPro" id="IPR052521">
    <property type="entry name" value="Cell_div_SPOR-domain"/>
</dbReference>
<keyword evidence="5" id="KW-1185">Reference proteome</keyword>
<gene>
    <name evidence="4" type="ORF">JMJ54_07360</name>
</gene>
<dbReference type="Pfam" id="PF05036">
    <property type="entry name" value="SPOR"/>
    <property type="match status" value="1"/>
</dbReference>
<reference evidence="4 5" key="1">
    <citation type="submission" date="2021-01" db="EMBL/GenBank/DDBJ databases">
        <title>Draft Genome Sequence and Polyhydroxyalkanoate Biosynthetic Potential of Jeongeupia naejangsanensis Type Strain DSM 24253.</title>
        <authorList>
            <person name="Turrini P."/>
            <person name="Artuso I."/>
            <person name="Lugli G.A."/>
            <person name="Frangipani E."/>
            <person name="Ventura M."/>
            <person name="Visca P."/>
        </authorList>
    </citation>
    <scope>NUCLEOTIDE SEQUENCE [LARGE SCALE GENOMIC DNA]</scope>
    <source>
        <strain evidence="4 5">DSM 24253</strain>
    </source>
</reference>
<dbReference type="PROSITE" id="PS51724">
    <property type="entry name" value="SPOR"/>
    <property type="match status" value="1"/>
</dbReference>
<dbReference type="RefSeq" id="WP_203537320.1">
    <property type="nucleotide sequence ID" value="NZ_JAESND010000002.1"/>
</dbReference>
<organism evidence="4 5">
    <name type="scientific">Jeongeupia naejangsanensis</name>
    <dbReference type="NCBI Taxonomy" id="613195"/>
    <lineage>
        <taxon>Bacteria</taxon>
        <taxon>Pseudomonadati</taxon>
        <taxon>Pseudomonadota</taxon>
        <taxon>Betaproteobacteria</taxon>
        <taxon>Neisseriales</taxon>
        <taxon>Chitinibacteraceae</taxon>
        <taxon>Jeongeupia</taxon>
    </lineage>
</organism>
<feature type="region of interest" description="Disordered" evidence="1">
    <location>
        <begin position="112"/>
        <end position="147"/>
    </location>
</feature>
<feature type="domain" description="SPOR" evidence="3">
    <location>
        <begin position="160"/>
        <end position="237"/>
    </location>
</feature>
<keyword evidence="2" id="KW-1133">Transmembrane helix</keyword>
<feature type="compositionally biased region" description="Pro residues" evidence="1">
    <location>
        <begin position="121"/>
        <end position="131"/>
    </location>
</feature>
<evidence type="ECO:0000256" key="2">
    <source>
        <dbReference type="SAM" id="Phobius"/>
    </source>
</evidence>
<evidence type="ECO:0000259" key="3">
    <source>
        <dbReference type="PROSITE" id="PS51724"/>
    </source>
</evidence>
<feature type="compositionally biased region" description="Basic and acidic residues" evidence="1">
    <location>
        <begin position="135"/>
        <end position="147"/>
    </location>
</feature>
<dbReference type="PANTHER" id="PTHR38687:SF1">
    <property type="entry name" value="CELL DIVISION PROTEIN DEDD"/>
    <property type="match status" value="1"/>
</dbReference>
<proteinExistence type="predicted"/>
<keyword evidence="2" id="KW-0472">Membrane</keyword>
<dbReference type="PANTHER" id="PTHR38687">
    <property type="entry name" value="CELL DIVISION PROTEIN DEDD-RELATED"/>
    <property type="match status" value="1"/>
</dbReference>
<dbReference type="Gene3D" id="3.30.70.1070">
    <property type="entry name" value="Sporulation related repeat"/>
    <property type="match status" value="1"/>
</dbReference>
<sequence>MARENISEELLQLRKRARRRLVGAFALVLFSLIVLWTVMDGEPPAALNHGTTAVEIIASAPSASSVAAAAASAPVALAEVTPVPLPVSPVPQAESSPVIEQDNAALLPGKLVNPQLERKPVPTPKPSPTPAAKPNTEHHEAAPAKDPARILAGLDDDSSKGAARQYYLQLGAYADKVKAQEMITKLKDADIPAYGETVKTDKGTLTRVRVGPADQAKARSWQQKLDALGVSARLVSK</sequence>
<comment type="caution">
    <text evidence="4">The sequence shown here is derived from an EMBL/GenBank/DDBJ whole genome shotgun (WGS) entry which is preliminary data.</text>
</comment>
<dbReference type="EMBL" id="JAESND010000002">
    <property type="protein sequence ID" value="MBM3115641.1"/>
    <property type="molecule type" value="Genomic_DNA"/>
</dbReference>
<dbReference type="InterPro" id="IPR036680">
    <property type="entry name" value="SPOR-like_sf"/>
</dbReference>
<protein>
    <submittedName>
        <fullName evidence="4">SPOR domain-containing protein</fullName>
    </submittedName>
</protein>
<keyword evidence="2" id="KW-0812">Transmembrane</keyword>
<dbReference type="Proteomes" id="UP000809431">
    <property type="component" value="Unassembled WGS sequence"/>
</dbReference>
<evidence type="ECO:0000313" key="4">
    <source>
        <dbReference type="EMBL" id="MBM3115641.1"/>
    </source>
</evidence>
<dbReference type="InterPro" id="IPR007730">
    <property type="entry name" value="SPOR-like_dom"/>
</dbReference>
<dbReference type="SUPFAM" id="SSF110997">
    <property type="entry name" value="Sporulation related repeat"/>
    <property type="match status" value="1"/>
</dbReference>
<name>A0ABS2BKY7_9NEIS</name>